<protein>
    <submittedName>
        <fullName evidence="2">Uncharacterized protein</fullName>
    </submittedName>
</protein>
<feature type="region of interest" description="Disordered" evidence="1">
    <location>
        <begin position="1"/>
        <end position="50"/>
    </location>
</feature>
<comment type="caution">
    <text evidence="2">The sequence shown here is derived from an EMBL/GenBank/DDBJ whole genome shotgun (WGS) entry which is preliminary data.</text>
</comment>
<feature type="compositionally biased region" description="Gly residues" evidence="1">
    <location>
        <begin position="39"/>
        <end position="50"/>
    </location>
</feature>
<dbReference type="RefSeq" id="WP_344494084.1">
    <property type="nucleotide sequence ID" value="NZ_BAAAUD010000021.1"/>
</dbReference>
<sequence>MSDQSPSQAEGERDDEEHEDARQTTPSQAEGERDDNEGQGPGPEDGAASG</sequence>
<dbReference type="EMBL" id="BAAAUD010000021">
    <property type="protein sequence ID" value="GAA2937110.1"/>
    <property type="molecule type" value="Genomic_DNA"/>
</dbReference>
<keyword evidence="3" id="KW-1185">Reference proteome</keyword>
<accession>A0ABP6JLR1</accession>
<evidence type="ECO:0000313" key="2">
    <source>
        <dbReference type="EMBL" id="GAA2937110.1"/>
    </source>
</evidence>
<organism evidence="2 3">
    <name type="scientific">Streptomyces enissocaesilis</name>
    <dbReference type="NCBI Taxonomy" id="332589"/>
    <lineage>
        <taxon>Bacteria</taxon>
        <taxon>Bacillati</taxon>
        <taxon>Actinomycetota</taxon>
        <taxon>Actinomycetes</taxon>
        <taxon>Kitasatosporales</taxon>
        <taxon>Streptomycetaceae</taxon>
        <taxon>Streptomyces</taxon>
        <taxon>Streptomyces rochei group</taxon>
    </lineage>
</organism>
<reference evidence="3" key="1">
    <citation type="journal article" date="2019" name="Int. J. Syst. Evol. Microbiol.">
        <title>The Global Catalogue of Microorganisms (GCM) 10K type strain sequencing project: providing services to taxonomists for standard genome sequencing and annotation.</title>
        <authorList>
            <consortium name="The Broad Institute Genomics Platform"/>
            <consortium name="The Broad Institute Genome Sequencing Center for Infectious Disease"/>
            <person name="Wu L."/>
            <person name="Ma J."/>
        </authorList>
    </citation>
    <scope>NUCLEOTIDE SEQUENCE [LARGE SCALE GENOMIC DNA]</scope>
    <source>
        <strain evidence="3">JCM 9088</strain>
    </source>
</reference>
<proteinExistence type="predicted"/>
<gene>
    <name evidence="2" type="ORF">GCM10010446_22920</name>
</gene>
<name>A0ABP6JLR1_9ACTN</name>
<evidence type="ECO:0000256" key="1">
    <source>
        <dbReference type="SAM" id="MobiDB-lite"/>
    </source>
</evidence>
<dbReference type="Proteomes" id="UP001500403">
    <property type="component" value="Unassembled WGS sequence"/>
</dbReference>
<evidence type="ECO:0000313" key="3">
    <source>
        <dbReference type="Proteomes" id="UP001500403"/>
    </source>
</evidence>